<proteinExistence type="predicted"/>
<dbReference type="AlphaFoldDB" id="A0A2H4SFI2"/>
<evidence type="ECO:0000259" key="3">
    <source>
        <dbReference type="Pfam" id="PF07952"/>
    </source>
</evidence>
<reference evidence="4 5" key="1">
    <citation type="journal article" date="2017" name="BMC Genomics">
        <title>Chromosome level assembly and secondary metabolite potential of the parasitic fungus Cordyceps militaris.</title>
        <authorList>
            <person name="Kramer G.J."/>
            <person name="Nodwell J.R."/>
        </authorList>
    </citation>
    <scope>NUCLEOTIDE SEQUENCE [LARGE SCALE GENOMIC DNA]</scope>
    <source>
        <strain evidence="4 5">ATCC 34164</strain>
    </source>
</reference>
<dbReference type="OrthoDB" id="4917004at2759"/>
<dbReference type="VEuPathDB" id="FungiDB:CCM_09171"/>
<feature type="signal peptide" evidence="2">
    <location>
        <begin position="1"/>
        <end position="24"/>
    </location>
</feature>
<accession>A0A2H4SFI2</accession>
<gene>
    <name evidence="4" type="ORF">A9K55_009299</name>
</gene>
<dbReference type="VEuPathDB" id="FungiDB:A9K55_009299"/>
<dbReference type="InterPro" id="IPR012500">
    <property type="entry name" value="Toxin_trans"/>
</dbReference>
<evidence type="ECO:0000313" key="5">
    <source>
        <dbReference type="Proteomes" id="UP000323067"/>
    </source>
</evidence>
<dbReference type="GO" id="GO:0008320">
    <property type="term" value="F:protein transmembrane transporter activity"/>
    <property type="evidence" value="ECO:0007669"/>
    <property type="project" value="InterPro"/>
</dbReference>
<keyword evidence="2" id="KW-0732">Signal</keyword>
<evidence type="ECO:0000256" key="1">
    <source>
        <dbReference type="SAM" id="MobiDB-lite"/>
    </source>
</evidence>
<evidence type="ECO:0000313" key="4">
    <source>
        <dbReference type="EMBL" id="ATY61849.1"/>
    </source>
</evidence>
<feature type="compositionally biased region" description="Low complexity" evidence="1">
    <location>
        <begin position="254"/>
        <end position="267"/>
    </location>
</feature>
<sequence length="834" mass="89596">MFILQRAFLLGLAAASLVTSRATGNAPDHGHILSRGVPEPQGDLRVPPDIPLEGQTWTRAEILAAIKTPVNPPKPFGNRGVESQIRGKFRAIVTANKNFVGITEHAADNNVKAIWDVKALAAQGKWIKLGVSGEKVTGTNGLHFARKDIAAAMQSSAKDKVTVGGKSWWKSKISPAGGASKDVFNVVYEGNEFKHIEDATGAKVFEKQGPICRRDGTKRDCSGEDVGESEVKDTVANPEGEDSPANSGKDSEEAPGAEAEASPAEPGQEVEGPANTAGEKPAGPEVEGGAVSPESPESVELAEKFSEEEFVNLATTRGMVKSLTETLSLSIKDIRTKSLGYKPLTPQSSSFKLRPGKAIAGAAGVVSVVLWVNGMVDAFTHDTNDLDKAAAVTSIVPFVGCTTNLAAEAWKGGVDSQDTALCYIGDGLLLTPLAPIGIAVHIVRWFISLNKAPKVPEKEVFLQHRDSQWEKFLDEHVYTYLYSDNKEASNSKEKSFRVKLNSSLAIQGLAVISEGAQKIGAAKVLAQNAAKASTDATEKAAIEKGSLEAVESIRAAVWNETIIRQRAYLLEMPDSLREKAKSSLKPLGEEFNKDYIANTTSISMATHYFEANLSPTNPAAAAAGVPIPDTSPGNLALVEAQLKSIGAHLQTQPLPLPKLFTLGYILGQSKGLDGLDPRVLSPRDYLRATTKLSEDRINFFSLYHTLEVAKLLQGSIKEDELRNPWKSDIPDARPLHLLIAMKFGRVSEERRGSGAASGPDFPPLKEGTLDTTASFAAVTGLSDEEVEKLPKEGEFQRYKDLVSEDKILAMLRLIQERRAQSAAKLEQTAGKDEV</sequence>
<evidence type="ECO:0000256" key="2">
    <source>
        <dbReference type="SAM" id="SignalP"/>
    </source>
</evidence>
<feature type="chain" id="PRO_5014156490" evidence="2">
    <location>
        <begin position="25"/>
        <end position="834"/>
    </location>
</feature>
<feature type="region of interest" description="Disordered" evidence="1">
    <location>
        <begin position="212"/>
        <end position="301"/>
    </location>
</feature>
<protein>
    <submittedName>
        <fullName evidence="4">Heat-labile A chain</fullName>
    </submittedName>
</protein>
<dbReference type="Gene3D" id="1.10.490.40">
    <property type="entry name" value="Diphtheria toxin, translocation domain"/>
    <property type="match status" value="1"/>
</dbReference>
<dbReference type="Pfam" id="PF07952">
    <property type="entry name" value="Toxin_trans"/>
    <property type="match status" value="1"/>
</dbReference>
<feature type="domain" description="Clostridium neurotoxin translocation" evidence="3">
    <location>
        <begin position="363"/>
        <end position="508"/>
    </location>
</feature>
<dbReference type="Proteomes" id="UP000323067">
    <property type="component" value="Chromosome vii"/>
</dbReference>
<organism evidence="4 5">
    <name type="scientific">Cordyceps militaris</name>
    <name type="common">Caterpillar fungus</name>
    <name type="synonym">Clavaria militaris</name>
    <dbReference type="NCBI Taxonomy" id="73501"/>
    <lineage>
        <taxon>Eukaryota</taxon>
        <taxon>Fungi</taxon>
        <taxon>Dikarya</taxon>
        <taxon>Ascomycota</taxon>
        <taxon>Pezizomycotina</taxon>
        <taxon>Sordariomycetes</taxon>
        <taxon>Hypocreomycetidae</taxon>
        <taxon>Hypocreales</taxon>
        <taxon>Cordycipitaceae</taxon>
        <taxon>Cordyceps</taxon>
    </lineage>
</organism>
<name>A0A2H4SFI2_CORMI</name>
<feature type="compositionally biased region" description="Basic and acidic residues" evidence="1">
    <location>
        <begin position="212"/>
        <end position="222"/>
    </location>
</feature>
<dbReference type="EMBL" id="CP023324">
    <property type="protein sequence ID" value="ATY61849.1"/>
    <property type="molecule type" value="Genomic_DNA"/>
</dbReference>